<evidence type="ECO:0000256" key="7">
    <source>
        <dbReference type="RuleBase" id="RU000675"/>
    </source>
</evidence>
<evidence type="ECO:0000256" key="1">
    <source>
        <dbReference type="ARBA" id="ARBA00009809"/>
    </source>
</evidence>
<feature type="domain" description="Beta-galactosidase galactose-binding" evidence="12">
    <location>
        <begin position="593"/>
        <end position="653"/>
    </location>
</feature>
<evidence type="ECO:0000256" key="9">
    <source>
        <dbReference type="SAM" id="SignalP"/>
    </source>
</evidence>
<feature type="active site" description="Proton donor" evidence="6">
    <location>
        <position position="180"/>
    </location>
</feature>
<name>A0A9D4SE64_DERFA</name>
<dbReference type="InterPro" id="IPR031330">
    <property type="entry name" value="Gly_Hdrlase_35_cat"/>
</dbReference>
<keyword evidence="3 7" id="KW-0378">Hydrolase</keyword>
<evidence type="ECO:0000256" key="8">
    <source>
        <dbReference type="RuleBase" id="RU003679"/>
    </source>
</evidence>
<dbReference type="SUPFAM" id="SSF49785">
    <property type="entry name" value="Galactose-binding domain-like"/>
    <property type="match status" value="1"/>
</dbReference>
<protein>
    <recommendedName>
        <fullName evidence="7">Beta-galactosidase</fullName>
        <ecNumber evidence="7">3.2.1.23</ecNumber>
    </recommendedName>
</protein>
<comment type="similarity">
    <text evidence="1 8">Belongs to the glycosyl hydrolase 35 family.</text>
</comment>
<evidence type="ECO:0000256" key="4">
    <source>
        <dbReference type="ARBA" id="ARBA00023180"/>
    </source>
</evidence>
<dbReference type="PRINTS" id="PR00742">
    <property type="entry name" value="GLHYDRLASE35"/>
</dbReference>
<gene>
    <name evidence="13" type="ORF">HUG17_2439</name>
</gene>
<dbReference type="PROSITE" id="PS01182">
    <property type="entry name" value="GLYCOSYL_HYDROL_F35"/>
    <property type="match status" value="1"/>
</dbReference>
<feature type="signal peptide" evidence="9">
    <location>
        <begin position="1"/>
        <end position="16"/>
    </location>
</feature>
<feature type="domain" description="Beta-galactosidase 1-like first all-beta" evidence="11">
    <location>
        <begin position="441"/>
        <end position="551"/>
    </location>
</feature>
<evidence type="ECO:0000256" key="2">
    <source>
        <dbReference type="ARBA" id="ARBA00022729"/>
    </source>
</evidence>
<dbReference type="InterPro" id="IPR048912">
    <property type="entry name" value="BetaGal1-like_ABD1"/>
</dbReference>
<dbReference type="Gene3D" id="2.60.120.260">
    <property type="entry name" value="Galactose-binding domain-like"/>
    <property type="match status" value="3"/>
</dbReference>
<comment type="catalytic activity">
    <reaction evidence="7">
        <text>Hydrolysis of terminal non-reducing beta-D-galactose residues in beta-D-galactosides.</text>
        <dbReference type="EC" id="3.2.1.23"/>
    </reaction>
</comment>
<dbReference type="EC" id="3.2.1.23" evidence="7"/>
<dbReference type="AlphaFoldDB" id="A0A9D4SE64"/>
<keyword evidence="4" id="KW-0325">Glycoprotein</keyword>
<organism evidence="13">
    <name type="scientific">Dermatophagoides farinae</name>
    <name type="common">American house dust mite</name>
    <dbReference type="NCBI Taxonomy" id="6954"/>
    <lineage>
        <taxon>Eukaryota</taxon>
        <taxon>Metazoa</taxon>
        <taxon>Ecdysozoa</taxon>
        <taxon>Arthropoda</taxon>
        <taxon>Chelicerata</taxon>
        <taxon>Arachnida</taxon>
        <taxon>Acari</taxon>
        <taxon>Acariformes</taxon>
        <taxon>Sarcoptiformes</taxon>
        <taxon>Astigmata</taxon>
        <taxon>Psoroptidia</taxon>
        <taxon>Analgoidea</taxon>
        <taxon>Pyroglyphidae</taxon>
        <taxon>Dermatophagoidinae</taxon>
        <taxon>Dermatophagoides</taxon>
    </lineage>
</organism>
<evidence type="ECO:0000259" key="11">
    <source>
        <dbReference type="Pfam" id="PF21317"/>
    </source>
</evidence>
<dbReference type="InterPro" id="IPR008979">
    <property type="entry name" value="Galactose-bd-like_sf"/>
</dbReference>
<dbReference type="InterPro" id="IPR019801">
    <property type="entry name" value="Glyco_hydro_35_CS"/>
</dbReference>
<proteinExistence type="inferred from homology"/>
<evidence type="ECO:0000256" key="5">
    <source>
        <dbReference type="ARBA" id="ARBA00023295"/>
    </source>
</evidence>
<dbReference type="FunFam" id="3.20.20.80:FF:000017">
    <property type="entry name" value="Beta-galactosidase"/>
    <property type="match status" value="1"/>
</dbReference>
<evidence type="ECO:0000256" key="3">
    <source>
        <dbReference type="ARBA" id="ARBA00022801"/>
    </source>
</evidence>
<dbReference type="SUPFAM" id="SSF51445">
    <property type="entry name" value="(Trans)glycosidases"/>
    <property type="match status" value="1"/>
</dbReference>
<dbReference type="GO" id="GO:0004565">
    <property type="term" value="F:beta-galactosidase activity"/>
    <property type="evidence" value="ECO:0007669"/>
    <property type="project" value="UniProtKB-EC"/>
</dbReference>
<dbReference type="InterPro" id="IPR001944">
    <property type="entry name" value="Glycoside_Hdrlase_35"/>
</dbReference>
<dbReference type="PIRSF" id="PIRSF006336">
    <property type="entry name" value="B-gal"/>
    <property type="match status" value="1"/>
</dbReference>
<dbReference type="InterPro" id="IPR048913">
    <property type="entry name" value="BetaGal_gal-bd"/>
</dbReference>
<reference evidence="13" key="2">
    <citation type="journal article" date="2021" name="World Allergy Organ. J.">
        <title>Chromosome-level assembly of Dermatophagoides farinae genome and transcriptome reveals two novel allergens Der f 37 and Der f 39.</title>
        <authorList>
            <person name="Chen J."/>
            <person name="Cai Z."/>
            <person name="Fan D."/>
            <person name="Hu J."/>
            <person name="Hou Y."/>
            <person name="He Y."/>
            <person name="Zhang Z."/>
            <person name="Zhao Z."/>
            <person name="Gao P."/>
            <person name="Hu W."/>
            <person name="Sun J."/>
            <person name="Li J."/>
            <person name="Ji K."/>
        </authorList>
    </citation>
    <scope>NUCLEOTIDE SEQUENCE</scope>
    <source>
        <strain evidence="13">JKM2019</strain>
    </source>
</reference>
<keyword evidence="5 7" id="KW-0326">Glycosidase</keyword>
<dbReference type="Gene3D" id="3.20.20.80">
    <property type="entry name" value="Glycosidases"/>
    <property type="match status" value="1"/>
</dbReference>
<dbReference type="Proteomes" id="UP000828236">
    <property type="component" value="Unassembled WGS sequence"/>
</dbReference>
<dbReference type="InterPro" id="IPR017853">
    <property type="entry name" value="GH"/>
</dbReference>
<dbReference type="GO" id="GO:0005975">
    <property type="term" value="P:carbohydrate metabolic process"/>
    <property type="evidence" value="ECO:0007669"/>
    <property type="project" value="InterPro"/>
</dbReference>
<comment type="caution">
    <text evidence="13">The sequence shown here is derived from an EMBL/GenBank/DDBJ whole genome shotgun (WGS) entry which is preliminary data.</text>
</comment>
<dbReference type="InterPro" id="IPR026283">
    <property type="entry name" value="B-gal_1-like"/>
</dbReference>
<dbReference type="PANTHER" id="PTHR23421">
    <property type="entry name" value="BETA-GALACTOSIDASE RELATED"/>
    <property type="match status" value="1"/>
</dbReference>
<dbReference type="Pfam" id="PF21317">
    <property type="entry name" value="BetaGal_ABD_1"/>
    <property type="match status" value="1"/>
</dbReference>
<feature type="active site" description="Nucleophile" evidence="6">
    <location>
        <position position="260"/>
    </location>
</feature>
<feature type="domain" description="Glycoside hydrolase 35 catalytic" evidence="10">
    <location>
        <begin position="32"/>
        <end position="352"/>
    </location>
</feature>
<dbReference type="EMBL" id="SDOV01000007">
    <property type="protein sequence ID" value="KAH7638406.1"/>
    <property type="molecule type" value="Genomic_DNA"/>
</dbReference>
<accession>A0A9D4SE64</accession>
<dbReference type="Pfam" id="PF01301">
    <property type="entry name" value="Glyco_hydro_35"/>
    <property type="match status" value="1"/>
</dbReference>
<keyword evidence="2 9" id="KW-0732">Signal</keyword>
<evidence type="ECO:0000256" key="6">
    <source>
        <dbReference type="PIRSR" id="PIRSR006336-1"/>
    </source>
</evidence>
<sequence length="707" mass="81860">MFQFILIFILFGLVHSMQHDRTFTVDESQGIFIKDGQPFRYVSGSMHYFRIPDQYWLDRLQKARQGGLNAIQTYIEWSSHQPEPNIYDFGGNLNFSRYFQLAQQADLLVILRLGPFIASERDNMGLPYWLASKNSKMRYRTSDPSYLHYVAEWYDKMLPLIVPYLYENGGPIIMAQIENEYGSFAVIDDKYKIWLRDLIRSYVGPQLLLFTVDGDANYYLSRGTIDDVFPTVDFGPGTQINQSFSIQKLYSYNGPSVNTEYYTGWFDCWGSPHSTNSLDEIVKSFDQMLAANASVNFYMYHGGTSFGFMNGAIGDWGKRFAPMVTSYDYDAPIGEYGQLRPLYFAIKKVIQKYFSNIPTTRQSIDLADVSQMSNKFAIDTIEQAKQSYNHQWQIASGNENKKQPKIINIQVDFLTDIFQLITNQSSEESGPTIKPIESLWPLTFEQLGLRHGFIYYQHVIDFHPSDPILLNITQLHDRALIFINDIYRATLSRMDMIFTAPLNSLQKGDIIGLLVENQGHTCCSLQPELKGIVGNVTLGDRILKKWQQYPLFYNWSSTIDTTLIQSSYMTLDKSNELSEYNCLCPDRTFELYPSFYLGIFNMTEQNGSHDWFLDVRSCARKGVAFLNGHNIGRYWPVMGPQITLYIPKQWFQHDDVNTLLLFEIESERKSCFQVKLTDQHILNGTVPENYLTGENQTFDQQFRPHHR</sequence>
<evidence type="ECO:0000259" key="10">
    <source>
        <dbReference type="Pfam" id="PF01301"/>
    </source>
</evidence>
<dbReference type="OrthoDB" id="6494933at2759"/>
<evidence type="ECO:0000313" key="13">
    <source>
        <dbReference type="EMBL" id="KAH7638406.1"/>
    </source>
</evidence>
<dbReference type="Pfam" id="PF21467">
    <property type="entry name" value="BetaGal_gal-bd"/>
    <property type="match status" value="1"/>
</dbReference>
<feature type="chain" id="PRO_5039571673" description="Beta-galactosidase" evidence="9">
    <location>
        <begin position="17"/>
        <end position="707"/>
    </location>
</feature>
<evidence type="ECO:0000259" key="12">
    <source>
        <dbReference type="Pfam" id="PF21467"/>
    </source>
</evidence>
<reference evidence="13" key="1">
    <citation type="submission" date="2020-06" db="EMBL/GenBank/DDBJ databases">
        <authorList>
            <person name="Ji K."/>
            <person name="Li J."/>
        </authorList>
    </citation>
    <scope>NUCLEOTIDE SEQUENCE</scope>
    <source>
        <strain evidence="13">JKM2019</strain>
        <tissue evidence="13">Whole body</tissue>
    </source>
</reference>